<dbReference type="eggNOG" id="COG2259">
    <property type="taxonomic scope" value="Bacteria"/>
</dbReference>
<dbReference type="STRING" id="910964.GEAM_1301"/>
<evidence type="ECO:0000256" key="3">
    <source>
        <dbReference type="ARBA" id="ARBA00022475"/>
    </source>
</evidence>
<gene>
    <name evidence="8" type="ORF">GEAM_1301</name>
</gene>
<dbReference type="Proteomes" id="UP000028640">
    <property type="component" value="Unassembled WGS sequence"/>
</dbReference>
<dbReference type="GeneID" id="78379645"/>
<dbReference type="InterPro" id="IPR051907">
    <property type="entry name" value="DoxX-like_oxidoreductase"/>
</dbReference>
<evidence type="ECO:0000256" key="4">
    <source>
        <dbReference type="ARBA" id="ARBA00022692"/>
    </source>
</evidence>
<dbReference type="EMBL" id="JMPJ01000038">
    <property type="protein sequence ID" value="KFC83231.1"/>
    <property type="molecule type" value="Genomic_DNA"/>
</dbReference>
<organism evidence="8 9">
    <name type="scientific">Ewingella americana (strain ATCC 33852 / DSM 4580 / CCUG 14506 / JCM 5911 / LMG 7869 / NCTC 12157 / CDC 1468-78)</name>
    <dbReference type="NCBI Taxonomy" id="910964"/>
    <lineage>
        <taxon>Bacteria</taxon>
        <taxon>Pseudomonadati</taxon>
        <taxon>Pseudomonadota</taxon>
        <taxon>Gammaproteobacteria</taxon>
        <taxon>Enterobacterales</taxon>
        <taxon>Yersiniaceae</taxon>
        <taxon>Ewingella</taxon>
    </lineage>
</organism>
<evidence type="ECO:0000256" key="7">
    <source>
        <dbReference type="SAM" id="Phobius"/>
    </source>
</evidence>
<feature type="transmembrane region" description="Helical" evidence="7">
    <location>
        <begin position="15"/>
        <end position="37"/>
    </location>
</feature>
<name>A0A085GHN6_EWIA3</name>
<feature type="transmembrane region" description="Helical" evidence="7">
    <location>
        <begin position="49"/>
        <end position="76"/>
    </location>
</feature>
<reference evidence="8 9" key="1">
    <citation type="submission" date="2014-05" db="EMBL/GenBank/DDBJ databases">
        <title>ATOL: Assembling a taxonomically balanced genome-scale reconstruction of the evolutionary history of the Enterobacteriaceae.</title>
        <authorList>
            <person name="Plunkett G.III."/>
            <person name="Neeno-Eckwall E.C."/>
            <person name="Glasner J.D."/>
            <person name="Perna N.T."/>
        </authorList>
    </citation>
    <scope>NUCLEOTIDE SEQUENCE [LARGE SCALE GENOMIC DNA]</scope>
    <source>
        <strain evidence="8 9">ATCC 33852</strain>
    </source>
</reference>
<feature type="transmembrane region" description="Helical" evidence="7">
    <location>
        <begin position="82"/>
        <end position="101"/>
    </location>
</feature>
<dbReference type="PANTHER" id="PTHR33452:SF1">
    <property type="entry name" value="INNER MEMBRANE PROTEIN YPHA-RELATED"/>
    <property type="match status" value="1"/>
</dbReference>
<dbReference type="RefSeq" id="WP_051899427.1">
    <property type="nucleotide sequence ID" value="NZ_JMPJ01000038.1"/>
</dbReference>
<evidence type="ECO:0000256" key="6">
    <source>
        <dbReference type="ARBA" id="ARBA00023136"/>
    </source>
</evidence>
<proteinExistence type="inferred from homology"/>
<comment type="caution">
    <text evidence="8">The sequence shown here is derived from an EMBL/GenBank/DDBJ whole genome shotgun (WGS) entry which is preliminary data.</text>
</comment>
<comment type="similarity">
    <text evidence="2">Belongs to the DoxX family.</text>
</comment>
<comment type="subcellular location">
    <subcellularLocation>
        <location evidence="1">Cell membrane</location>
        <topology evidence="1">Multi-pass membrane protein</topology>
    </subcellularLocation>
</comment>
<dbReference type="InterPro" id="IPR032808">
    <property type="entry name" value="DoxX"/>
</dbReference>
<protein>
    <submittedName>
        <fullName evidence="8">Inner membrane protein</fullName>
    </submittedName>
</protein>
<dbReference type="GO" id="GO:0005886">
    <property type="term" value="C:plasma membrane"/>
    <property type="evidence" value="ECO:0007669"/>
    <property type="project" value="UniProtKB-SubCell"/>
</dbReference>
<keyword evidence="4 7" id="KW-0812">Transmembrane</keyword>
<dbReference type="Pfam" id="PF07681">
    <property type="entry name" value="DoxX"/>
    <property type="match status" value="1"/>
</dbReference>
<evidence type="ECO:0000256" key="5">
    <source>
        <dbReference type="ARBA" id="ARBA00022989"/>
    </source>
</evidence>
<feature type="transmembrane region" description="Helical" evidence="7">
    <location>
        <begin position="113"/>
        <end position="133"/>
    </location>
</feature>
<keyword evidence="5 7" id="KW-1133">Transmembrane helix</keyword>
<dbReference type="AlphaFoldDB" id="A0A085GHN6"/>
<evidence type="ECO:0000313" key="9">
    <source>
        <dbReference type="Proteomes" id="UP000028640"/>
    </source>
</evidence>
<dbReference type="OrthoDB" id="9792760at2"/>
<accession>A0A085GHN6</accession>
<dbReference type="PANTHER" id="PTHR33452">
    <property type="entry name" value="OXIDOREDUCTASE CATD-RELATED"/>
    <property type="match status" value="1"/>
</dbReference>
<keyword evidence="6 7" id="KW-0472">Membrane</keyword>
<evidence type="ECO:0000256" key="1">
    <source>
        <dbReference type="ARBA" id="ARBA00004651"/>
    </source>
</evidence>
<keyword evidence="3" id="KW-1003">Cell membrane</keyword>
<evidence type="ECO:0000256" key="2">
    <source>
        <dbReference type="ARBA" id="ARBA00006679"/>
    </source>
</evidence>
<evidence type="ECO:0000313" key="8">
    <source>
        <dbReference type="EMBL" id="KFC83231.1"/>
    </source>
</evidence>
<keyword evidence="9" id="KW-1185">Reference proteome</keyword>
<sequence>MSINAKFNDLIANKVFYGLVSVFMRVVLSSVFIIAGIGKLSAYNATGEYMASMGVPAALLPLVILTELGGGLALLVGYQTRIVAILYFGFCIISGLIFHSGPDMQSQLMLMKNVTMSGGFIALFLLGAGGFSVDNRNAR</sequence>